<feature type="domain" description="NACHT" evidence="2">
    <location>
        <begin position="141"/>
        <end position="311"/>
    </location>
</feature>
<dbReference type="Proteomes" id="UP000476310">
    <property type="component" value="Unassembled WGS sequence"/>
</dbReference>
<keyword evidence="1" id="KW-1133">Transmembrane helix</keyword>
<dbReference type="SUPFAM" id="SSF52540">
    <property type="entry name" value="P-loop containing nucleoside triphosphate hydrolases"/>
    <property type="match status" value="1"/>
</dbReference>
<name>A0A6G4AIS0_9ACTN</name>
<feature type="transmembrane region" description="Helical" evidence="1">
    <location>
        <begin position="582"/>
        <end position="607"/>
    </location>
</feature>
<dbReference type="Pfam" id="PF05729">
    <property type="entry name" value="NACHT"/>
    <property type="match status" value="1"/>
</dbReference>
<dbReference type="RefSeq" id="WP_164429003.1">
    <property type="nucleotide sequence ID" value="NZ_JAAIKT010000022.1"/>
</dbReference>
<protein>
    <submittedName>
        <fullName evidence="3">NACHT domain-containing protein</fullName>
    </submittedName>
</protein>
<keyword evidence="1" id="KW-0812">Transmembrane</keyword>
<evidence type="ECO:0000259" key="2">
    <source>
        <dbReference type="Pfam" id="PF05729"/>
    </source>
</evidence>
<accession>A0A6G4AIS0</accession>
<evidence type="ECO:0000313" key="3">
    <source>
        <dbReference type="EMBL" id="NEW72531.1"/>
    </source>
</evidence>
<sequence>MVGTLSTVAVGVWVVLQFRQGQDAVDVASLAGLVVAVAGLAVAVAGLRLARAALGRPGDSAAQAVSAAATLARQVERAESEEWRRLIGGDHCRINLRYTLHSRPPPDARAPGPHGQLYDDGRGASVPDIVAYYRATVPARLVVTGAPGAGKTVLALELLLGLIEDRGAHDPVPVRVPLVTWDTDVPFEKFLIDHLVQNLDWPRDRAAQLVEHGLVLPVLDGLDEMDPGLVDTAGRPVLDAEGRPEPDPCSPRARAALAALNAYGRGRTAGALILTCRTTHYEALLYEEQLRDAARISISPVLSEEALRYFADRSGHTPRWQALLEYLRTDSGSALAQSLTTPWRLSLAATVYSRAGDPSELQTLATPQDVDDYLLARLIPAALTLHPPKRRYTPDDTRRWLSGIARSLQRPDRAGDTPAQEPFAESDTEIHLHRFWRMTEERVAVRDFQILVALPLFLASVCSLAFGLQLPGIPLSVWWAFCGLMAWANEATPHRFNWQGPAAGESRRDVVAILQGGVIASVGSGTVTGLICGYFLGLKAALTAGLVVGLIVVLLGPLAVQDELQGPPTTVSRPAAVLRADLLYRIGAGWVYALIAGLAFGLLFGAFDGFAAGLFYGALFGMPVVVMSAASSALWRYFVFLSLRPALPFRLNAFLAWSYDAGLLRMSGNAYQFRHREFQRWLTTHPLPEA</sequence>
<keyword evidence="4" id="KW-1185">Reference proteome</keyword>
<dbReference type="InterPro" id="IPR027417">
    <property type="entry name" value="P-loop_NTPase"/>
</dbReference>
<dbReference type="InterPro" id="IPR007111">
    <property type="entry name" value="NACHT_NTPase"/>
</dbReference>
<feature type="transmembrane region" description="Helical" evidence="1">
    <location>
        <begin position="542"/>
        <end position="561"/>
    </location>
</feature>
<feature type="transmembrane region" description="Helical" evidence="1">
    <location>
        <begin position="613"/>
        <end position="635"/>
    </location>
</feature>
<keyword evidence="1" id="KW-0472">Membrane</keyword>
<gene>
    <name evidence="3" type="ORF">G4H13_19500</name>
</gene>
<organism evidence="3 4">
    <name type="scientific">Streptomyces rhizosphaericus</name>
    <dbReference type="NCBI Taxonomy" id="114699"/>
    <lineage>
        <taxon>Bacteria</taxon>
        <taxon>Bacillati</taxon>
        <taxon>Actinomycetota</taxon>
        <taxon>Actinomycetes</taxon>
        <taxon>Kitasatosporales</taxon>
        <taxon>Streptomycetaceae</taxon>
        <taxon>Streptomyces</taxon>
        <taxon>Streptomyces violaceusniger group</taxon>
    </lineage>
</organism>
<proteinExistence type="predicted"/>
<evidence type="ECO:0000256" key="1">
    <source>
        <dbReference type="SAM" id="Phobius"/>
    </source>
</evidence>
<evidence type="ECO:0000313" key="4">
    <source>
        <dbReference type="Proteomes" id="UP000476310"/>
    </source>
</evidence>
<feature type="transmembrane region" description="Helical" evidence="1">
    <location>
        <begin position="31"/>
        <end position="50"/>
    </location>
</feature>
<reference evidence="3" key="1">
    <citation type="submission" date="2020-02" db="EMBL/GenBank/DDBJ databases">
        <title>A new Streptomyces sp. for controlling soil-borne diseases.</title>
        <authorList>
            <person name="Li X."/>
            <person name="Tian Y."/>
            <person name="Gao K."/>
        </authorList>
    </citation>
    <scope>NUCLEOTIDE SEQUENCE [LARGE SCALE GENOMIC DNA]</scope>
    <source>
        <strain evidence="3">0250</strain>
    </source>
</reference>
<dbReference type="Gene3D" id="3.40.50.300">
    <property type="entry name" value="P-loop containing nucleotide triphosphate hydrolases"/>
    <property type="match status" value="1"/>
</dbReference>
<feature type="transmembrane region" description="Helical" evidence="1">
    <location>
        <begin position="448"/>
        <end position="466"/>
    </location>
</feature>
<feature type="transmembrane region" description="Helical" evidence="1">
    <location>
        <begin position="510"/>
        <end position="536"/>
    </location>
</feature>
<dbReference type="EMBL" id="JAAIKT010000022">
    <property type="protein sequence ID" value="NEW72531.1"/>
    <property type="molecule type" value="Genomic_DNA"/>
</dbReference>
<dbReference type="AlphaFoldDB" id="A0A6G4AIS0"/>
<comment type="caution">
    <text evidence="3">The sequence shown here is derived from an EMBL/GenBank/DDBJ whole genome shotgun (WGS) entry which is preliminary data.</text>
</comment>